<dbReference type="Pfam" id="PF13424">
    <property type="entry name" value="TPR_12"/>
    <property type="match status" value="1"/>
</dbReference>
<dbReference type="InterPro" id="IPR037919">
    <property type="entry name" value="OGT"/>
</dbReference>
<dbReference type="InterPro" id="IPR011990">
    <property type="entry name" value="TPR-like_helical_dom_sf"/>
</dbReference>
<dbReference type="InterPro" id="IPR019734">
    <property type="entry name" value="TPR_rpt"/>
</dbReference>
<comment type="caution">
    <text evidence="2">The sequence shown here is derived from an EMBL/GenBank/DDBJ whole genome shotgun (WGS) entry which is preliminary data.</text>
</comment>
<dbReference type="PANTHER" id="PTHR44366">
    <property type="entry name" value="UDP-N-ACETYLGLUCOSAMINE--PEPTIDE N-ACETYLGLUCOSAMINYLTRANSFERASE 110 KDA SUBUNIT"/>
    <property type="match status" value="1"/>
</dbReference>
<dbReference type="EMBL" id="BAABDJ010000035">
    <property type="protein sequence ID" value="GAA4015260.1"/>
    <property type="molecule type" value="Genomic_DNA"/>
</dbReference>
<keyword evidence="1" id="KW-0802">TPR repeat</keyword>
<reference evidence="3" key="1">
    <citation type="journal article" date="2019" name="Int. J. Syst. Evol. Microbiol.">
        <title>The Global Catalogue of Microorganisms (GCM) 10K type strain sequencing project: providing services to taxonomists for standard genome sequencing and annotation.</title>
        <authorList>
            <consortium name="The Broad Institute Genomics Platform"/>
            <consortium name="The Broad Institute Genome Sequencing Center for Infectious Disease"/>
            <person name="Wu L."/>
            <person name="Ma J."/>
        </authorList>
    </citation>
    <scope>NUCLEOTIDE SEQUENCE [LARGE SCALE GENOMIC DNA]</scope>
    <source>
        <strain evidence="3">JCM 17224</strain>
    </source>
</reference>
<evidence type="ECO:0000256" key="1">
    <source>
        <dbReference type="PROSITE-ProRule" id="PRU00339"/>
    </source>
</evidence>
<dbReference type="PANTHER" id="PTHR44366:SF1">
    <property type="entry name" value="UDP-N-ACETYLGLUCOSAMINE--PEPTIDE N-ACETYLGLUCOSAMINYLTRANSFERASE 110 KDA SUBUNIT"/>
    <property type="match status" value="1"/>
</dbReference>
<name>A0ABP7SR42_9BACT</name>
<dbReference type="Pfam" id="PF13432">
    <property type="entry name" value="TPR_16"/>
    <property type="match status" value="1"/>
</dbReference>
<dbReference type="SUPFAM" id="SSF48452">
    <property type="entry name" value="TPR-like"/>
    <property type="match status" value="1"/>
</dbReference>
<evidence type="ECO:0008006" key="4">
    <source>
        <dbReference type="Google" id="ProtNLM"/>
    </source>
</evidence>
<dbReference type="SMART" id="SM00028">
    <property type="entry name" value="TPR"/>
    <property type="match status" value="6"/>
</dbReference>
<feature type="repeat" description="TPR" evidence="1">
    <location>
        <begin position="213"/>
        <end position="246"/>
    </location>
</feature>
<dbReference type="Pfam" id="PF14559">
    <property type="entry name" value="TPR_19"/>
    <property type="match status" value="1"/>
</dbReference>
<organism evidence="2 3">
    <name type="scientific">Hymenobacter fastidiosus</name>
    <dbReference type="NCBI Taxonomy" id="486264"/>
    <lineage>
        <taxon>Bacteria</taxon>
        <taxon>Pseudomonadati</taxon>
        <taxon>Bacteroidota</taxon>
        <taxon>Cytophagia</taxon>
        <taxon>Cytophagales</taxon>
        <taxon>Hymenobacteraceae</taxon>
        <taxon>Hymenobacter</taxon>
    </lineage>
</organism>
<gene>
    <name evidence="2" type="ORF">GCM10022408_30750</name>
</gene>
<dbReference type="PROSITE" id="PS50005">
    <property type="entry name" value="TPR"/>
    <property type="match status" value="1"/>
</dbReference>
<evidence type="ECO:0000313" key="3">
    <source>
        <dbReference type="Proteomes" id="UP001500567"/>
    </source>
</evidence>
<accession>A0ABP7SR42</accession>
<protein>
    <recommendedName>
        <fullName evidence="4">Tetratricopeptide repeat protein</fullName>
    </recommendedName>
</protein>
<proteinExistence type="predicted"/>
<evidence type="ECO:0000313" key="2">
    <source>
        <dbReference type="EMBL" id="GAA4015260.1"/>
    </source>
</evidence>
<dbReference type="Proteomes" id="UP001500567">
    <property type="component" value="Unassembled WGS sequence"/>
</dbReference>
<sequence>MRKYLYPILLLCFGAAVAALFFFRKPEPVPMLKERHGDLALGGEWLNTKNAIDGLLAQLRAKPEDNKARLLLAQAYMQEGRVTGDHPYYDMAAMQLLNGILAQEPENFEALCCKASLCLTQHHFSEGLAIAQQAVAINPNNGFVYGLLCDANVELGRYDEAVKMADKMNQVRPDLRSYSRVSYLREIYGDYPGSIEAMDMAAKAGYPGLEQTEWARTTLGHLYESTGDLLKAEQHYQQALLARPYYAYAMAGLGRVEKARKNYPVAIDYFRKARATVKDYAFAEELADLYRLNNEPAKATQMAKEAISMLASDARNADENEEMGHYADRELAYAYLKTNQLDKALEHAKLEYERRPDNIDVNETLAWVHYKRGEHKEAGNYMAKALRTKSKNPTLLCRAGLIATRNGKPAEGQALIRQALNMNPYLSVDLADEGKKLLAVN</sequence>
<dbReference type="Gene3D" id="1.25.40.10">
    <property type="entry name" value="Tetratricopeptide repeat domain"/>
    <property type="match status" value="3"/>
</dbReference>
<keyword evidence="3" id="KW-1185">Reference proteome</keyword>